<keyword evidence="1" id="KW-0812">Transmembrane</keyword>
<accession>A0A0F9USN3</accession>
<organism evidence="2">
    <name type="scientific">marine sediment metagenome</name>
    <dbReference type="NCBI Taxonomy" id="412755"/>
    <lineage>
        <taxon>unclassified sequences</taxon>
        <taxon>metagenomes</taxon>
        <taxon>ecological metagenomes</taxon>
    </lineage>
</organism>
<comment type="caution">
    <text evidence="2">The sequence shown here is derived from an EMBL/GenBank/DDBJ whole genome shotgun (WGS) entry which is preliminary data.</text>
</comment>
<keyword evidence="1" id="KW-0472">Membrane</keyword>
<dbReference type="AlphaFoldDB" id="A0A0F9USN3"/>
<proteinExistence type="predicted"/>
<name>A0A0F9USN3_9ZZZZ</name>
<feature type="transmembrane region" description="Helical" evidence="1">
    <location>
        <begin position="12"/>
        <end position="30"/>
    </location>
</feature>
<gene>
    <name evidence="2" type="ORF">LCGC14_0228560</name>
</gene>
<evidence type="ECO:0000256" key="1">
    <source>
        <dbReference type="SAM" id="Phobius"/>
    </source>
</evidence>
<evidence type="ECO:0000313" key="2">
    <source>
        <dbReference type="EMBL" id="KKN90487.1"/>
    </source>
</evidence>
<keyword evidence="1" id="KW-1133">Transmembrane helix</keyword>
<reference evidence="2" key="1">
    <citation type="journal article" date="2015" name="Nature">
        <title>Complex archaea that bridge the gap between prokaryotes and eukaryotes.</title>
        <authorList>
            <person name="Spang A."/>
            <person name="Saw J.H."/>
            <person name="Jorgensen S.L."/>
            <person name="Zaremba-Niedzwiedzka K."/>
            <person name="Martijn J."/>
            <person name="Lind A.E."/>
            <person name="van Eijk R."/>
            <person name="Schleper C."/>
            <person name="Guy L."/>
            <person name="Ettema T.J."/>
        </authorList>
    </citation>
    <scope>NUCLEOTIDE SEQUENCE</scope>
</reference>
<dbReference type="EMBL" id="LAZR01000110">
    <property type="protein sequence ID" value="KKN90487.1"/>
    <property type="molecule type" value="Genomic_DNA"/>
</dbReference>
<sequence length="254" mass="28453">MARKNWKNYASYGVIAIFGGIKLAAFAGAYSDRTDFQEMPQFASLSIQEVRDGMTMAHFSKIRGIADVLTENGAVLLPATDMRVRFATKISEMKYAQYEGNEDMQLAFEMARSEGEIEAREGNWTAQSLDAYAQQVMDLDERFVTVADSAVAYLLDEGISSGDAEAYVRRSIGIAYMDYLRSEKDPVKCDDPRMAVNNVGHVGVVMDLHEKMHSFFQHRLEQLDVADDAFNYKIDSSIEAAAPVDEDNSIEMEM</sequence>
<protein>
    <submittedName>
        <fullName evidence="2">Uncharacterized protein</fullName>
    </submittedName>
</protein>